<evidence type="ECO:0000313" key="2">
    <source>
        <dbReference type="EMBL" id="AYM79049.1"/>
    </source>
</evidence>
<evidence type="ECO:0000313" key="3">
    <source>
        <dbReference type="Proteomes" id="UP000279594"/>
    </source>
</evidence>
<feature type="transmembrane region" description="Helical" evidence="1">
    <location>
        <begin position="42"/>
        <end position="60"/>
    </location>
</feature>
<dbReference type="RefSeq" id="WP_070218939.1">
    <property type="nucleotide sequence ID" value="NZ_CP033019.1"/>
</dbReference>
<organism evidence="2 3">
    <name type="scientific">Janthinobacterium agaricidamnosum</name>
    <dbReference type="NCBI Taxonomy" id="55508"/>
    <lineage>
        <taxon>Bacteria</taxon>
        <taxon>Pseudomonadati</taxon>
        <taxon>Pseudomonadota</taxon>
        <taxon>Betaproteobacteria</taxon>
        <taxon>Burkholderiales</taxon>
        <taxon>Oxalobacteraceae</taxon>
        <taxon>Janthinobacterium</taxon>
    </lineage>
</organism>
<protein>
    <submittedName>
        <fullName evidence="2">Uncharacterized protein</fullName>
    </submittedName>
</protein>
<proteinExistence type="predicted"/>
<dbReference type="AlphaFoldDB" id="A0A3G2EI34"/>
<reference evidence="2 3" key="1">
    <citation type="submission" date="2018-10" db="EMBL/GenBank/DDBJ databases">
        <title>Effects of UV and annual dynamics of microbial communities in freshwater RAS systems.</title>
        <authorList>
            <person name="Bekkelund A.K."/>
            <person name="Hansen B.R."/>
            <person name="Stokken H."/>
            <person name="Eriksen B.F."/>
            <person name="Kashulin N.A."/>
        </authorList>
    </citation>
    <scope>NUCLEOTIDE SEQUENCE [LARGE SCALE GENOMIC DNA]</scope>
    <source>
        <strain evidence="2 3">BHSEK</strain>
    </source>
</reference>
<gene>
    <name evidence="2" type="ORF">D9M09_27135</name>
</gene>
<feature type="transmembrane region" description="Helical" evidence="1">
    <location>
        <begin position="72"/>
        <end position="93"/>
    </location>
</feature>
<keyword evidence="1" id="KW-1133">Transmembrane helix</keyword>
<evidence type="ECO:0000256" key="1">
    <source>
        <dbReference type="SAM" id="Phobius"/>
    </source>
</evidence>
<name>A0A3G2EI34_9BURK</name>
<dbReference type="EMBL" id="CP033019">
    <property type="protein sequence ID" value="AYM79049.1"/>
    <property type="molecule type" value="Genomic_DNA"/>
</dbReference>
<dbReference type="Proteomes" id="UP000279594">
    <property type="component" value="Chromosome"/>
</dbReference>
<keyword evidence="1" id="KW-0472">Membrane</keyword>
<keyword evidence="1" id="KW-0812">Transmembrane</keyword>
<sequence>MKQTKHRFEDGRMEKIRRSVTSIFFPLAKWRYFVLFQSKAQATSWIVTLLICMVAITYLFSLDRESKAPLEVVLLGAGIGSLFSLIAVLPAAFKVRDNGLGMLGEIEVRLLKMHYVEEARHTGIVIYRQNLPRLLRWDEGNIEIRNEEGVFVVSGGYLSLRKLRGGLLKSY</sequence>
<accession>A0A3G2EI34</accession>
<keyword evidence="3" id="KW-1185">Reference proteome</keyword>